<feature type="chain" id="PRO_5001799577" description="Lipoprotein" evidence="1">
    <location>
        <begin position="26"/>
        <end position="298"/>
    </location>
</feature>
<keyword evidence="3" id="KW-1185">Reference proteome</keyword>
<dbReference type="OrthoDB" id="5526057at2"/>
<dbReference type="Proteomes" id="UP000028725">
    <property type="component" value="Unassembled WGS sequence"/>
</dbReference>
<evidence type="ECO:0008006" key="4">
    <source>
        <dbReference type="Google" id="ProtNLM"/>
    </source>
</evidence>
<dbReference type="EMBL" id="JMCB01000008">
    <property type="protein sequence ID" value="KFE67085.1"/>
    <property type="molecule type" value="Genomic_DNA"/>
</dbReference>
<proteinExistence type="predicted"/>
<dbReference type="PROSITE" id="PS51257">
    <property type="entry name" value="PROKAR_LIPOPROTEIN"/>
    <property type="match status" value="1"/>
</dbReference>
<evidence type="ECO:0000313" key="2">
    <source>
        <dbReference type="EMBL" id="KFE67085.1"/>
    </source>
</evidence>
<evidence type="ECO:0000313" key="3">
    <source>
        <dbReference type="Proteomes" id="UP000028725"/>
    </source>
</evidence>
<accession>A0A085WHC2</accession>
<reference evidence="2 3" key="1">
    <citation type="submission" date="2014-04" db="EMBL/GenBank/DDBJ databases">
        <title>Genome assembly of Hyalangium minutum DSM 14724.</title>
        <authorList>
            <person name="Sharma G."/>
            <person name="Subramanian S."/>
        </authorList>
    </citation>
    <scope>NUCLEOTIDE SEQUENCE [LARGE SCALE GENOMIC DNA]</scope>
    <source>
        <strain evidence="2 3">DSM 14724</strain>
    </source>
</reference>
<evidence type="ECO:0000256" key="1">
    <source>
        <dbReference type="SAM" id="SignalP"/>
    </source>
</evidence>
<gene>
    <name evidence="2" type="ORF">DB31_8438</name>
</gene>
<feature type="signal peptide" evidence="1">
    <location>
        <begin position="1"/>
        <end position="25"/>
    </location>
</feature>
<organism evidence="2 3">
    <name type="scientific">Hyalangium minutum</name>
    <dbReference type="NCBI Taxonomy" id="394096"/>
    <lineage>
        <taxon>Bacteria</taxon>
        <taxon>Pseudomonadati</taxon>
        <taxon>Myxococcota</taxon>
        <taxon>Myxococcia</taxon>
        <taxon>Myxococcales</taxon>
        <taxon>Cystobacterineae</taxon>
        <taxon>Archangiaceae</taxon>
        <taxon>Hyalangium</taxon>
    </lineage>
</organism>
<comment type="caution">
    <text evidence="2">The sequence shown here is derived from an EMBL/GenBank/DDBJ whole genome shotgun (WGS) entry which is preliminary data.</text>
</comment>
<dbReference type="RefSeq" id="WP_157232102.1">
    <property type="nucleotide sequence ID" value="NZ_JMCB01000008.1"/>
</dbReference>
<name>A0A085WHC2_9BACT</name>
<dbReference type="STRING" id="394096.DB31_8438"/>
<sequence>MQLRKTLMMLTALSALSVVMTGCPADEETSLTCTADGDCLDGEICHPSSKVCVKTCTAGSDCPSSAKTCAAISTSDNRQVCQCSTDVLCNSEGTTDLVCSNLDKVCTPKCTSDSACGTGRTCDTATGQCKAGSNPGTTCSGTAQSTCSYGQFCSSSTCTAAPVAPTTCENFPSGNRPDWSATTSNGPVIYSITKLRYETNSSFCTSGGAYVFSIRAYRTDANWPDTRNGLSGFFYVKTDTTKLDVVNSGLLLPNTGYNRSTTNLKDAEFQTYLCANLSSIQVGYYFTGGNPVCASFNQ</sequence>
<keyword evidence="1" id="KW-0732">Signal</keyword>
<protein>
    <recommendedName>
        <fullName evidence="4">Lipoprotein</fullName>
    </recommendedName>
</protein>
<dbReference type="AlphaFoldDB" id="A0A085WHC2"/>